<protein>
    <submittedName>
        <fullName evidence="1">Uncharacterized protein</fullName>
    </submittedName>
</protein>
<reference evidence="1" key="1">
    <citation type="journal article" date="2021" name="Open Biol.">
        <title>Shared evolutionary footprints suggest mitochondrial oxidative damage underlies multiple complex I losses in fungi.</title>
        <authorList>
            <person name="Schikora-Tamarit M.A."/>
            <person name="Marcet-Houben M."/>
            <person name="Nosek J."/>
            <person name="Gabaldon T."/>
        </authorList>
    </citation>
    <scope>NUCLEOTIDE SEQUENCE</scope>
    <source>
        <strain evidence="1">CBS2887</strain>
    </source>
</reference>
<dbReference type="EMBL" id="JAEUBG010002405">
    <property type="protein sequence ID" value="KAH3684592.1"/>
    <property type="molecule type" value="Genomic_DNA"/>
</dbReference>
<gene>
    <name evidence="1" type="ORF">WICPIJ_004423</name>
</gene>
<evidence type="ECO:0000313" key="2">
    <source>
        <dbReference type="Proteomes" id="UP000774326"/>
    </source>
</evidence>
<dbReference type="AlphaFoldDB" id="A0A9P8Q5Y9"/>
<accession>A0A9P8Q5Y9</accession>
<name>A0A9P8Q5Y9_WICPI</name>
<organism evidence="1 2">
    <name type="scientific">Wickerhamomyces pijperi</name>
    <name type="common">Yeast</name>
    <name type="synonym">Pichia pijperi</name>
    <dbReference type="NCBI Taxonomy" id="599730"/>
    <lineage>
        <taxon>Eukaryota</taxon>
        <taxon>Fungi</taxon>
        <taxon>Dikarya</taxon>
        <taxon>Ascomycota</taxon>
        <taxon>Saccharomycotina</taxon>
        <taxon>Saccharomycetes</taxon>
        <taxon>Phaffomycetales</taxon>
        <taxon>Wickerhamomycetaceae</taxon>
        <taxon>Wickerhamomyces</taxon>
    </lineage>
</organism>
<reference evidence="1" key="2">
    <citation type="submission" date="2021-01" db="EMBL/GenBank/DDBJ databases">
        <authorList>
            <person name="Schikora-Tamarit M.A."/>
        </authorList>
    </citation>
    <scope>NUCLEOTIDE SEQUENCE</scope>
    <source>
        <strain evidence="1">CBS2887</strain>
    </source>
</reference>
<comment type="caution">
    <text evidence="1">The sequence shown here is derived from an EMBL/GenBank/DDBJ whole genome shotgun (WGS) entry which is preliminary data.</text>
</comment>
<proteinExistence type="predicted"/>
<dbReference type="Proteomes" id="UP000774326">
    <property type="component" value="Unassembled WGS sequence"/>
</dbReference>
<keyword evidence="2" id="KW-1185">Reference proteome</keyword>
<evidence type="ECO:0000313" key="1">
    <source>
        <dbReference type="EMBL" id="KAH3684592.1"/>
    </source>
</evidence>
<sequence length="155" mass="16434">MRYSTILNVSELINGDSMEQQVDNSGAGRNNSSDSLGGTSVVINASLISKFSWSCLIKGARQLVVHEAFESKSKSLVTSSSLTPTTNIGTVLEGAVMITFLAPAFKCLEAVSTSLKTPVDSMTYSTPNSPHLISSGSLSLINLMEWPLTIKLSSS</sequence>